<dbReference type="Proteomes" id="UP000325313">
    <property type="component" value="Unassembled WGS sequence"/>
</dbReference>
<protein>
    <submittedName>
        <fullName evidence="1">Uncharacterized protein</fullName>
    </submittedName>
</protein>
<evidence type="ECO:0000313" key="1">
    <source>
        <dbReference type="EMBL" id="KAA1086153.1"/>
    </source>
</evidence>
<evidence type="ECO:0000313" key="2">
    <source>
        <dbReference type="Proteomes" id="UP000325313"/>
    </source>
</evidence>
<sequence>MAAAGDTKSTPPIAAVTCLSWGEMITPPWWLDDPERRPDIPRVALTTLGPAGDLVRHVVALPARAPARRSGFFRSVPLCADA</sequence>
<organism evidence="1 2">
    <name type="scientific">Puccinia graminis f. sp. tritici</name>
    <dbReference type="NCBI Taxonomy" id="56615"/>
    <lineage>
        <taxon>Eukaryota</taxon>
        <taxon>Fungi</taxon>
        <taxon>Dikarya</taxon>
        <taxon>Basidiomycota</taxon>
        <taxon>Pucciniomycotina</taxon>
        <taxon>Pucciniomycetes</taxon>
        <taxon>Pucciniales</taxon>
        <taxon>Pucciniaceae</taxon>
        <taxon>Puccinia</taxon>
    </lineage>
</organism>
<reference evidence="1 2" key="1">
    <citation type="submission" date="2019-05" db="EMBL/GenBank/DDBJ databases">
        <title>Emergence of the Ug99 lineage of the wheat stem rust pathogen through somatic hybridization.</title>
        <authorList>
            <person name="Li F."/>
            <person name="Upadhyaya N.M."/>
            <person name="Sperschneider J."/>
            <person name="Matny O."/>
            <person name="Nguyen-Phuc H."/>
            <person name="Mago R."/>
            <person name="Raley C."/>
            <person name="Miller M.E."/>
            <person name="Silverstein K.A.T."/>
            <person name="Henningsen E."/>
            <person name="Hirsch C.D."/>
            <person name="Visser B."/>
            <person name="Pretorius Z.A."/>
            <person name="Steffenson B.J."/>
            <person name="Schwessinger B."/>
            <person name="Dodds P.N."/>
            <person name="Figueroa M."/>
        </authorList>
    </citation>
    <scope>NUCLEOTIDE SEQUENCE [LARGE SCALE GENOMIC DNA]</scope>
    <source>
        <strain evidence="1 2">Ug99</strain>
    </source>
</reference>
<accession>A0A5B0NBS4</accession>
<comment type="caution">
    <text evidence="1">The sequence shown here is derived from an EMBL/GenBank/DDBJ whole genome shotgun (WGS) entry which is preliminary data.</text>
</comment>
<gene>
    <name evidence="1" type="ORF">PGTUg99_012033</name>
</gene>
<dbReference type="AlphaFoldDB" id="A0A5B0NBS4"/>
<dbReference type="EMBL" id="VDEP01000413">
    <property type="protein sequence ID" value="KAA1086153.1"/>
    <property type="molecule type" value="Genomic_DNA"/>
</dbReference>
<proteinExistence type="predicted"/>
<name>A0A5B0NBS4_PUCGR</name>